<dbReference type="SMART" id="SM00382">
    <property type="entry name" value="AAA"/>
    <property type="match status" value="2"/>
</dbReference>
<evidence type="ECO:0000256" key="5">
    <source>
        <dbReference type="ARBA" id="ARBA00022737"/>
    </source>
</evidence>
<feature type="transmembrane region" description="Helical" evidence="10">
    <location>
        <begin position="669"/>
        <end position="689"/>
    </location>
</feature>
<feature type="domain" description="ABC transmembrane type-1" evidence="12">
    <location>
        <begin position="5"/>
        <end position="292"/>
    </location>
</feature>
<feature type="transmembrane region" description="Helical" evidence="10">
    <location>
        <begin position="794"/>
        <end position="822"/>
    </location>
</feature>
<dbReference type="Proteomes" id="UP000054350">
    <property type="component" value="Unassembled WGS sequence"/>
</dbReference>
<dbReference type="SUPFAM" id="SSF52540">
    <property type="entry name" value="P-loop containing nucleoside triphosphate hydrolases"/>
    <property type="match status" value="2"/>
</dbReference>
<keyword evidence="7" id="KW-0067">ATP-binding</keyword>
<dbReference type="Gene3D" id="3.40.50.300">
    <property type="entry name" value="P-loop containing nucleotide triphosphate hydrolases"/>
    <property type="match status" value="2"/>
</dbReference>
<dbReference type="FunFam" id="1.20.1560.10:FF:000010">
    <property type="entry name" value="Multidrug resistance-associated ABC transporter"/>
    <property type="match status" value="1"/>
</dbReference>
<keyword evidence="3" id="KW-0813">Transport</keyword>
<evidence type="ECO:0000256" key="4">
    <source>
        <dbReference type="ARBA" id="ARBA00022692"/>
    </source>
</evidence>
<organism evidence="13 14">
    <name type="scientific">Allomyces macrogynus (strain ATCC 38327)</name>
    <name type="common">Allomyces javanicus var. macrogynus</name>
    <dbReference type="NCBI Taxonomy" id="578462"/>
    <lineage>
        <taxon>Eukaryota</taxon>
        <taxon>Fungi</taxon>
        <taxon>Fungi incertae sedis</taxon>
        <taxon>Blastocladiomycota</taxon>
        <taxon>Blastocladiomycetes</taxon>
        <taxon>Blastocladiales</taxon>
        <taxon>Blastocladiaceae</taxon>
        <taxon>Allomyces</taxon>
    </lineage>
</organism>
<comment type="subcellular location">
    <subcellularLocation>
        <location evidence="1">Vacuole membrane</location>
        <topology evidence="1">Multi-pass membrane protein</topology>
    </subcellularLocation>
</comment>
<evidence type="ECO:0000256" key="7">
    <source>
        <dbReference type="ARBA" id="ARBA00022840"/>
    </source>
</evidence>
<dbReference type="PROSITE" id="PS50929">
    <property type="entry name" value="ABC_TM1F"/>
    <property type="match status" value="2"/>
</dbReference>
<dbReference type="OMA" id="VYHYYIQ"/>
<dbReference type="GO" id="GO:0016887">
    <property type="term" value="F:ATP hydrolysis activity"/>
    <property type="evidence" value="ECO:0007669"/>
    <property type="project" value="InterPro"/>
</dbReference>
<dbReference type="FunFam" id="3.40.50.300:FF:000610">
    <property type="entry name" value="Multidrug resistance-associated ABC transporter"/>
    <property type="match status" value="1"/>
</dbReference>
<keyword evidence="6" id="KW-0547">Nucleotide-binding</keyword>
<evidence type="ECO:0000256" key="8">
    <source>
        <dbReference type="ARBA" id="ARBA00022989"/>
    </source>
</evidence>
<dbReference type="GO" id="GO:0005524">
    <property type="term" value="F:ATP binding"/>
    <property type="evidence" value="ECO:0007669"/>
    <property type="project" value="UniProtKB-KW"/>
</dbReference>
<dbReference type="CDD" id="cd03250">
    <property type="entry name" value="ABCC_MRP_domain1"/>
    <property type="match status" value="1"/>
</dbReference>
<dbReference type="AlphaFoldDB" id="A0A0L0TE93"/>
<evidence type="ECO:0000256" key="2">
    <source>
        <dbReference type="ARBA" id="ARBA00009726"/>
    </source>
</evidence>
<dbReference type="CDD" id="cd18597">
    <property type="entry name" value="ABC_6TM_YOR1_D1_like"/>
    <property type="match status" value="1"/>
</dbReference>
<comment type="similarity">
    <text evidence="2">Belongs to the ABC transporter superfamily. ABCC family. Conjugate transporter (TC 3.A.1.208) subfamily.</text>
</comment>
<feature type="domain" description="ABC transporter" evidence="11">
    <location>
        <begin position="996"/>
        <end position="1228"/>
    </location>
</feature>
<name>A0A0L0TE93_ALLM3</name>
<evidence type="ECO:0000256" key="6">
    <source>
        <dbReference type="ARBA" id="ARBA00022741"/>
    </source>
</evidence>
<evidence type="ECO:0000259" key="12">
    <source>
        <dbReference type="PROSITE" id="PS50929"/>
    </source>
</evidence>
<dbReference type="CDD" id="cd18606">
    <property type="entry name" value="ABC_6TM_YOR1_D2_like"/>
    <property type="match status" value="1"/>
</dbReference>
<keyword evidence="14" id="KW-1185">Reference proteome</keyword>
<dbReference type="InterPro" id="IPR036640">
    <property type="entry name" value="ABC1_TM_sf"/>
</dbReference>
<evidence type="ECO:0000313" key="14">
    <source>
        <dbReference type="Proteomes" id="UP000054350"/>
    </source>
</evidence>
<dbReference type="InterPro" id="IPR017871">
    <property type="entry name" value="ABC_transporter-like_CS"/>
</dbReference>
<keyword evidence="8 10" id="KW-1133">Transmembrane helix</keyword>
<reference evidence="14" key="2">
    <citation type="submission" date="2009-11" db="EMBL/GenBank/DDBJ databases">
        <title>The Genome Sequence of Allomyces macrogynus strain ATCC 38327.</title>
        <authorList>
            <consortium name="The Broad Institute Genome Sequencing Platform"/>
            <person name="Russ C."/>
            <person name="Cuomo C."/>
            <person name="Shea T."/>
            <person name="Young S.K."/>
            <person name="Zeng Q."/>
            <person name="Koehrsen M."/>
            <person name="Haas B."/>
            <person name="Borodovsky M."/>
            <person name="Guigo R."/>
            <person name="Alvarado L."/>
            <person name="Berlin A."/>
            <person name="Borenstein D."/>
            <person name="Chen Z."/>
            <person name="Engels R."/>
            <person name="Freedman E."/>
            <person name="Gellesch M."/>
            <person name="Goldberg J."/>
            <person name="Griggs A."/>
            <person name="Gujja S."/>
            <person name="Heiman D."/>
            <person name="Hepburn T."/>
            <person name="Howarth C."/>
            <person name="Jen D."/>
            <person name="Larson L."/>
            <person name="Lewis B."/>
            <person name="Mehta T."/>
            <person name="Park D."/>
            <person name="Pearson M."/>
            <person name="Roberts A."/>
            <person name="Saif S."/>
            <person name="Shenoy N."/>
            <person name="Sisk P."/>
            <person name="Stolte C."/>
            <person name="Sykes S."/>
            <person name="Walk T."/>
            <person name="White J."/>
            <person name="Yandava C."/>
            <person name="Burger G."/>
            <person name="Gray M.W."/>
            <person name="Holland P.W.H."/>
            <person name="King N."/>
            <person name="Lang F.B.F."/>
            <person name="Roger A.J."/>
            <person name="Ruiz-Trillo I."/>
            <person name="Lander E."/>
            <person name="Nusbaum C."/>
        </authorList>
    </citation>
    <scope>NUCLEOTIDE SEQUENCE [LARGE SCALE GENOMIC DNA]</scope>
    <source>
        <strain evidence="14">ATCC 38327</strain>
    </source>
</reference>
<evidence type="ECO:0000313" key="13">
    <source>
        <dbReference type="EMBL" id="KNE72909.1"/>
    </source>
</evidence>
<dbReference type="Gene3D" id="1.20.1560.10">
    <property type="entry name" value="ABC transporter type 1, transmembrane domain"/>
    <property type="match status" value="2"/>
</dbReference>
<dbReference type="PROSITE" id="PS00211">
    <property type="entry name" value="ABC_TRANSPORTER_1"/>
    <property type="match status" value="1"/>
</dbReference>
<dbReference type="PROSITE" id="PS51257">
    <property type="entry name" value="PROKAR_LIPOPROTEIN"/>
    <property type="match status" value="1"/>
</dbReference>
<dbReference type="InterPro" id="IPR050173">
    <property type="entry name" value="ABC_transporter_C-like"/>
</dbReference>
<dbReference type="InterPro" id="IPR011527">
    <property type="entry name" value="ABC1_TM_dom"/>
</dbReference>
<dbReference type="eggNOG" id="KOG0054">
    <property type="taxonomic scope" value="Eukaryota"/>
</dbReference>
<dbReference type="SUPFAM" id="SSF90123">
    <property type="entry name" value="ABC transporter transmembrane region"/>
    <property type="match status" value="2"/>
</dbReference>
<feature type="domain" description="ABC transmembrane type-1" evidence="12">
    <location>
        <begin position="673"/>
        <end position="949"/>
    </location>
</feature>
<dbReference type="PANTHER" id="PTHR24223">
    <property type="entry name" value="ATP-BINDING CASSETTE SUB-FAMILY C"/>
    <property type="match status" value="1"/>
</dbReference>
<dbReference type="EMBL" id="GG745385">
    <property type="protein sequence ID" value="KNE72909.1"/>
    <property type="molecule type" value="Genomic_DNA"/>
</dbReference>
<dbReference type="VEuPathDB" id="FungiDB:AMAG_17147"/>
<feature type="transmembrane region" description="Helical" evidence="10">
    <location>
        <begin position="122"/>
        <end position="139"/>
    </location>
</feature>
<dbReference type="InterPro" id="IPR003593">
    <property type="entry name" value="AAA+_ATPase"/>
</dbReference>
<feature type="transmembrane region" description="Helical" evidence="10">
    <location>
        <begin position="709"/>
        <end position="731"/>
    </location>
</feature>
<dbReference type="Pfam" id="PF00664">
    <property type="entry name" value="ABC_membrane"/>
    <property type="match status" value="2"/>
</dbReference>
<evidence type="ECO:0000256" key="1">
    <source>
        <dbReference type="ARBA" id="ARBA00004128"/>
    </source>
</evidence>
<feature type="transmembrane region" description="Helical" evidence="10">
    <location>
        <begin position="12"/>
        <end position="34"/>
    </location>
</feature>
<dbReference type="OrthoDB" id="6500128at2759"/>
<gene>
    <name evidence="13" type="ORF">AMAG_17147</name>
</gene>
<dbReference type="GO" id="GO:0140359">
    <property type="term" value="F:ABC-type transporter activity"/>
    <property type="evidence" value="ECO:0007669"/>
    <property type="project" value="InterPro"/>
</dbReference>
<evidence type="ECO:0000256" key="3">
    <source>
        <dbReference type="ARBA" id="ARBA00022448"/>
    </source>
</evidence>
<accession>A0A0L0TE93</accession>
<dbReference type="GO" id="GO:0000329">
    <property type="term" value="C:fungal-type vacuole membrane"/>
    <property type="evidence" value="ECO:0007669"/>
    <property type="project" value="UniProtKB-ARBA"/>
</dbReference>
<keyword evidence="5" id="KW-0677">Repeat</keyword>
<evidence type="ECO:0000259" key="11">
    <source>
        <dbReference type="PROSITE" id="PS50893"/>
    </source>
</evidence>
<feature type="transmembrane region" description="Helical" evidence="10">
    <location>
        <begin position="228"/>
        <end position="255"/>
    </location>
</feature>
<dbReference type="Pfam" id="PF00005">
    <property type="entry name" value="ABC_tran"/>
    <property type="match status" value="2"/>
</dbReference>
<dbReference type="InterPro" id="IPR027417">
    <property type="entry name" value="P-loop_NTPase"/>
</dbReference>
<dbReference type="PROSITE" id="PS50893">
    <property type="entry name" value="ABC_TRANSPORTER_2"/>
    <property type="match status" value="2"/>
</dbReference>
<reference evidence="13 14" key="1">
    <citation type="submission" date="2009-11" db="EMBL/GenBank/DDBJ databases">
        <title>Annotation of Allomyces macrogynus ATCC 38327.</title>
        <authorList>
            <consortium name="The Broad Institute Genome Sequencing Platform"/>
            <person name="Russ C."/>
            <person name="Cuomo C."/>
            <person name="Burger G."/>
            <person name="Gray M.W."/>
            <person name="Holland P.W.H."/>
            <person name="King N."/>
            <person name="Lang F.B.F."/>
            <person name="Roger A.J."/>
            <person name="Ruiz-Trillo I."/>
            <person name="Young S.K."/>
            <person name="Zeng Q."/>
            <person name="Gargeya S."/>
            <person name="Fitzgerald M."/>
            <person name="Haas B."/>
            <person name="Abouelleil A."/>
            <person name="Alvarado L."/>
            <person name="Arachchi H.M."/>
            <person name="Berlin A."/>
            <person name="Chapman S.B."/>
            <person name="Gearin G."/>
            <person name="Goldberg J."/>
            <person name="Griggs A."/>
            <person name="Gujja S."/>
            <person name="Hansen M."/>
            <person name="Heiman D."/>
            <person name="Howarth C."/>
            <person name="Larimer J."/>
            <person name="Lui A."/>
            <person name="MacDonald P.J.P."/>
            <person name="McCowen C."/>
            <person name="Montmayeur A."/>
            <person name="Murphy C."/>
            <person name="Neiman D."/>
            <person name="Pearson M."/>
            <person name="Priest M."/>
            <person name="Roberts A."/>
            <person name="Saif S."/>
            <person name="Shea T."/>
            <person name="Sisk P."/>
            <person name="Stolte C."/>
            <person name="Sykes S."/>
            <person name="Wortman J."/>
            <person name="Nusbaum C."/>
            <person name="Birren B."/>
        </authorList>
    </citation>
    <scope>NUCLEOTIDE SEQUENCE [LARGE SCALE GENOMIC DNA]</scope>
    <source>
        <strain evidence="13 14">ATCC 38327</strain>
    </source>
</reference>
<dbReference type="CDD" id="cd03244">
    <property type="entry name" value="ABCC_MRP_domain2"/>
    <property type="match status" value="1"/>
</dbReference>
<evidence type="ECO:0000256" key="10">
    <source>
        <dbReference type="SAM" id="Phobius"/>
    </source>
</evidence>
<dbReference type="STRING" id="578462.A0A0L0TE93"/>
<feature type="transmembrane region" description="Helical" evidence="10">
    <location>
        <begin position="49"/>
        <end position="71"/>
    </location>
</feature>
<dbReference type="InterPro" id="IPR003439">
    <property type="entry name" value="ABC_transporter-like_ATP-bd"/>
</dbReference>
<keyword evidence="4 10" id="KW-0812">Transmembrane</keyword>
<dbReference type="FunFam" id="3.40.50.300:FF:000997">
    <property type="entry name" value="Multidrug resistance-associated protein 1"/>
    <property type="match status" value="1"/>
</dbReference>
<feature type="transmembrane region" description="Helical" evidence="10">
    <location>
        <begin position="145"/>
        <end position="165"/>
    </location>
</feature>
<proteinExistence type="inferred from homology"/>
<evidence type="ECO:0000256" key="9">
    <source>
        <dbReference type="ARBA" id="ARBA00023136"/>
    </source>
</evidence>
<sequence>MLDRIVAGAAKFIGDAAALAIPVYVAQIVAFLTACQSSPDTPCSAAEGFGWVTGMLACQVVSTIATSYFWHRAMLTGLQVRTALITAAFAKSMRLSNAARVREWTTGKVVNVVTTDTNRLDVVMPWIHIFWTCALQIIVATALMVYYIGPAALAGIALLVLFVPLQSRTMRVVARTRRASQQVTDGRVRLVNELLQGIKVVKLLAWERPLLAKIGEQRQNELKLVARVLVLKSVVVGLAVATPSLASVIMLALYATAEGTMVPSVVFGTLSLLNLIRMPLWQVLQAYGFIVDAGVSARRITDLLAAPEVDAVPTIGNGMGGAAVPAIAIDAASFRWDWHHGAPVGAGASEQEPTAQLLSAHRALLPHDDGDDSLVNVEPVVSTNADDAYLCDINLAIPKGQLVAIIGKVGSGKSSLLSAIVGEMKRTSGLVVLDGRLAYCPQVPWIQNASLKENVLFGADYDDEAYRRAIYLSALRKDLERLPAGDATEIGEKGVNLSGGQKARVNLARALYSDAEIFLLDDILAAVDAHVAAFLFHACIKSSLHGKTRVLVTHSLSYAAQCDYIVLMENGRIAEHGATGECMTRGGAVADMLSEYLGNEKGSHDDHGSSSASEHDVDLASTPLGPATAAATASAPPAQPNALMTQEERETGAVKGEYYSRYLQYCGGYAYAAFVVVLVALAQTVRVFADLWLVWWTNDTFSWSLSTYIGTYTAWGLGQGLLTIISNVAFVSSGVHASRIMHQLALDRVAFAPLSFFERTPLGRILARFSKDVDMTDNTLIDVFRMFMRSFTMVISVMVLMIVATPYLAIALVVLLVLYMLVQRYYRATTRELKRLDALTRSPLYAHLGECLDGLTTIRAYAAQPRFMDHNAQLMDRNNRPYFHTITAARWLGVRLELMAACITTLAGALGVATRHTMAPALLGLSLSYGLQITMLLNSCVFQGADAEAQMNAVERLDYFATQMPQERGVERAEPRSGKLIAETPADWPSRGEIVIRDLELKYGGSDVAALHGVNAWIVPGTHVGVVGRTGAGKTSLVSALLRLVEPSTGSITIDGLDTRDVSLHDLRSRIAIIPQDPVLFEGTVRYNLDRFLQHDDQHLWDCLTRAGLASRIASLDGKLDAHVAENGENFSLGERCCMCLARAMVGTKRIVVMDEVTASIDLETEKTIQASIRRDFNGVTILTIAHRLLTIIDYDLLLVMDHGQVIESGSPIELLNQSGSVFASMVEDTGAASAAVLRRLAEEADASRR</sequence>
<protein>
    <submittedName>
        <fullName evidence="13">Uncharacterized protein</fullName>
    </submittedName>
</protein>
<feature type="domain" description="ABC transporter" evidence="11">
    <location>
        <begin position="375"/>
        <end position="595"/>
    </location>
</feature>
<keyword evidence="9 10" id="KW-0472">Membrane</keyword>
<feature type="transmembrane region" description="Helical" evidence="10">
    <location>
        <begin position="261"/>
        <end position="280"/>
    </location>
</feature>
<dbReference type="PANTHER" id="PTHR24223:SF443">
    <property type="entry name" value="MULTIDRUG-RESISTANCE LIKE PROTEIN 1, ISOFORM I"/>
    <property type="match status" value="1"/>
</dbReference>